<gene>
    <name evidence="1" type="ORF">NKI27_04745</name>
</gene>
<keyword evidence="2" id="KW-1185">Reference proteome</keyword>
<evidence type="ECO:0000313" key="2">
    <source>
        <dbReference type="Proteomes" id="UP001163739"/>
    </source>
</evidence>
<organism evidence="1 2">
    <name type="scientific">Alkalimarinus alittae</name>
    <dbReference type="NCBI Taxonomy" id="2961619"/>
    <lineage>
        <taxon>Bacteria</taxon>
        <taxon>Pseudomonadati</taxon>
        <taxon>Pseudomonadota</taxon>
        <taxon>Gammaproteobacteria</taxon>
        <taxon>Alteromonadales</taxon>
        <taxon>Alteromonadaceae</taxon>
        <taxon>Alkalimarinus</taxon>
    </lineage>
</organism>
<protein>
    <submittedName>
        <fullName evidence="1">DUF2218 domain-containing protein</fullName>
    </submittedName>
</protein>
<dbReference type="InterPro" id="IPR014543">
    <property type="entry name" value="UCP028291"/>
</dbReference>
<sequence>MHVSGTVTTPLGSKYIHKLCKHFTHRVPAEWDELTGIVRFDMGTCTITATNETLTFGCEAQTEDDLNAILETVKSHFDRFALKDQLELNWQDNNTK</sequence>
<proteinExistence type="predicted"/>
<dbReference type="Gene3D" id="3.30.310.50">
    <property type="entry name" value="Alpha-D-phosphohexomutase, C-terminal domain"/>
    <property type="match status" value="1"/>
</dbReference>
<dbReference type="RefSeq" id="WP_265048542.1">
    <property type="nucleotide sequence ID" value="NZ_CP100390.1"/>
</dbReference>
<name>A0ABY6N4K7_9ALTE</name>
<accession>A0ABY6N4K7</accession>
<dbReference type="EMBL" id="CP100390">
    <property type="protein sequence ID" value="UZE97061.1"/>
    <property type="molecule type" value="Genomic_DNA"/>
</dbReference>
<dbReference type="PIRSF" id="PIRSF028291">
    <property type="entry name" value="UCP028291"/>
    <property type="match status" value="1"/>
</dbReference>
<dbReference type="Proteomes" id="UP001163739">
    <property type="component" value="Chromosome"/>
</dbReference>
<reference evidence="1" key="1">
    <citation type="submission" date="2022-06" db="EMBL/GenBank/DDBJ databases">
        <title>Alkalimarinus sp. nov., isolated from gut of a Alitta virens.</title>
        <authorList>
            <person name="Yang A.I."/>
            <person name="Shin N.-R."/>
        </authorList>
    </citation>
    <scope>NUCLEOTIDE SEQUENCE</scope>
    <source>
        <strain evidence="1">A2M4</strain>
    </source>
</reference>
<dbReference type="Pfam" id="PF09981">
    <property type="entry name" value="DUF2218"/>
    <property type="match status" value="1"/>
</dbReference>
<evidence type="ECO:0000313" key="1">
    <source>
        <dbReference type="EMBL" id="UZE97061.1"/>
    </source>
</evidence>